<reference evidence="1" key="2">
    <citation type="journal article" date="2018" name="Nat. Commun.">
        <title>Tailed giant Tupanvirus possesses the most complete translational apparatus of the known virosphere.</title>
        <authorList>
            <person name="Abrahao J."/>
            <person name="Silva L."/>
            <person name="Silva L.S."/>
            <person name="Khalil J.Y.B."/>
            <person name="Rodrigues R."/>
            <person name="Arantes T."/>
            <person name="Assis F."/>
            <person name="Boratto P."/>
            <person name="Andrade M."/>
            <person name="Kroon E.G."/>
            <person name="Ribeiro B."/>
            <person name="Bergier I."/>
            <person name="Seligmann H."/>
            <person name="Ghigo E."/>
            <person name="Colson P."/>
            <person name="Levasseur A."/>
            <person name="Kroemer G."/>
            <person name="Raoult D."/>
            <person name="La Scola B."/>
        </authorList>
    </citation>
    <scope>NUCLEOTIDE SEQUENCE [LARGE SCALE GENOMIC DNA]</scope>
    <source>
        <strain evidence="1">Deep ocean</strain>
    </source>
</reference>
<dbReference type="EMBL" id="MF405918">
    <property type="protein sequence ID" value="QKU34374.1"/>
    <property type="molecule type" value="Genomic_DNA"/>
</dbReference>
<accession>A0A6N1NGK4</accession>
<dbReference type="RefSeq" id="YP_010781001.1">
    <property type="nucleotide sequence ID" value="NC_075038.1"/>
</dbReference>
<proteinExistence type="predicted"/>
<dbReference type="GeneID" id="80517692"/>
<sequence>MCSKVNIYLRTKTSFDPKASKINNKIIHYWNHPDATEIGFTKLKYKYAYQRRNL</sequence>
<dbReference type="KEGG" id="vg:80517692"/>
<name>A0A6N1NGK4_9VIRU</name>
<organism evidence="1">
    <name type="scientific">Tupanvirus deep ocean</name>
    <dbReference type="NCBI Taxonomy" id="2126984"/>
    <lineage>
        <taxon>Viruses</taxon>
        <taxon>Varidnaviria</taxon>
        <taxon>Bamfordvirae</taxon>
        <taxon>Nucleocytoviricota</taxon>
        <taxon>Megaviricetes</taxon>
        <taxon>Imitervirales</taxon>
        <taxon>Mimiviridae</taxon>
        <taxon>Megamimivirinae</taxon>
        <taxon>Tupanvirus</taxon>
        <taxon>Tupanvirus altamarinense</taxon>
    </lineage>
</organism>
<protein>
    <submittedName>
        <fullName evidence="1">Putative ORFan</fullName>
    </submittedName>
</protein>
<evidence type="ECO:0000313" key="1">
    <source>
        <dbReference type="EMBL" id="QKU34374.1"/>
    </source>
</evidence>
<reference evidence="1" key="1">
    <citation type="submission" date="2017-06" db="EMBL/GenBank/DDBJ databases">
        <authorList>
            <person name="Assis F.L."/>
            <person name="Abrahao J.S."/>
            <person name="Silva L."/>
            <person name="Khalil J.B."/>
            <person name="Rodrigues R."/>
            <person name="Silva L.S."/>
            <person name="Boratto P."/>
            <person name="Andrade M."/>
            <person name="Kroon E.G."/>
            <person name="Ribeiro B."/>
            <person name="Bergier I."/>
            <person name="Seligmann H."/>
            <person name="Ghigo E."/>
            <person name="Colson P."/>
            <person name="Levasseur A."/>
            <person name="Raoult D."/>
            <person name="Scola B.L."/>
        </authorList>
    </citation>
    <scope>NUCLEOTIDE SEQUENCE</scope>
    <source>
        <strain evidence="1">Deep ocean</strain>
    </source>
</reference>